<evidence type="ECO:0000313" key="1">
    <source>
        <dbReference type="EMBL" id="ENW15630.1"/>
    </source>
</evidence>
<accession>N9G809</accession>
<dbReference type="EMBL" id="APQQ01000032">
    <property type="protein sequence ID" value="ENW15630.1"/>
    <property type="molecule type" value="Genomic_DNA"/>
</dbReference>
<gene>
    <name evidence="1" type="ORF">F927_03370</name>
</gene>
<proteinExistence type="predicted"/>
<organism evidence="1 2">
    <name type="scientific">Acinetobacter haemolyticus CIP 64.3 = MTCC 9819</name>
    <dbReference type="NCBI Taxonomy" id="1217659"/>
    <lineage>
        <taxon>Bacteria</taxon>
        <taxon>Pseudomonadati</taxon>
        <taxon>Pseudomonadota</taxon>
        <taxon>Gammaproteobacteria</taxon>
        <taxon>Moraxellales</taxon>
        <taxon>Moraxellaceae</taxon>
        <taxon>Acinetobacter</taxon>
    </lineage>
</organism>
<dbReference type="AlphaFoldDB" id="N9G809"/>
<reference evidence="1 2" key="1">
    <citation type="submission" date="2013-02" db="EMBL/GenBank/DDBJ databases">
        <title>The Genome Sequence of Acinetobacter haemolyticus CIP 64.3.</title>
        <authorList>
            <consortium name="The Broad Institute Genome Sequencing Platform"/>
            <consortium name="The Broad Institute Genome Sequencing Center for Infectious Disease"/>
            <person name="Cerqueira G."/>
            <person name="Feldgarden M."/>
            <person name="Courvalin P."/>
            <person name="Perichon B."/>
            <person name="Grillot-Courvalin C."/>
            <person name="Clermont D."/>
            <person name="Rocha E."/>
            <person name="Yoon E.-J."/>
            <person name="Nemec A."/>
            <person name="Walker B."/>
            <person name="Young S.K."/>
            <person name="Zeng Q."/>
            <person name="Gargeya S."/>
            <person name="Fitzgerald M."/>
            <person name="Haas B."/>
            <person name="Abouelleil A."/>
            <person name="Alvarado L."/>
            <person name="Arachchi H.M."/>
            <person name="Berlin A.M."/>
            <person name="Chapman S.B."/>
            <person name="Dewar J."/>
            <person name="Goldberg J."/>
            <person name="Griggs A."/>
            <person name="Gujja S."/>
            <person name="Hansen M."/>
            <person name="Howarth C."/>
            <person name="Imamovic A."/>
            <person name="Larimer J."/>
            <person name="McCowan C."/>
            <person name="Murphy C."/>
            <person name="Neiman D."/>
            <person name="Pearson M."/>
            <person name="Priest M."/>
            <person name="Roberts A."/>
            <person name="Saif S."/>
            <person name="Shea T."/>
            <person name="Sisk P."/>
            <person name="Sykes S."/>
            <person name="Wortman J."/>
            <person name="Nusbaum C."/>
            <person name="Birren B."/>
        </authorList>
    </citation>
    <scope>NUCLEOTIDE SEQUENCE [LARGE SCALE GENOMIC DNA]</scope>
    <source>
        <strain evidence="1 2">CIP 64.3</strain>
    </source>
</reference>
<sequence>MNTNPYERISKNICQFENEIKSDPDVIFLTRRFHAELVHFNQNLYLKYMPEEKSLFGMKYFIVRDHELEGLDFQCFKSSHLNDLVERYNRDNRWQTYELEIYVPTLSIYDVSFISNGSAAPTFSDIDPLKRIKIVVPNTVLKTWTSSEFPESESIGKRFRR</sequence>
<keyword evidence="2" id="KW-1185">Reference proteome</keyword>
<name>N9G809_ACIHA</name>
<dbReference type="HOGENOM" id="CLU_1640128_0_0_6"/>
<protein>
    <submittedName>
        <fullName evidence="1">Uncharacterized protein</fullName>
    </submittedName>
</protein>
<dbReference type="RefSeq" id="WP_005084923.1">
    <property type="nucleotide sequence ID" value="NZ_ASYX01000008.1"/>
</dbReference>
<dbReference type="Proteomes" id="UP000017667">
    <property type="component" value="Unassembled WGS sequence"/>
</dbReference>
<comment type="caution">
    <text evidence="1">The sequence shown here is derived from an EMBL/GenBank/DDBJ whole genome shotgun (WGS) entry which is preliminary data.</text>
</comment>
<evidence type="ECO:0000313" key="2">
    <source>
        <dbReference type="Proteomes" id="UP000017667"/>
    </source>
</evidence>